<keyword evidence="1" id="KW-0472">Membrane</keyword>
<dbReference type="SMART" id="SM00460">
    <property type="entry name" value="TGc"/>
    <property type="match status" value="1"/>
</dbReference>
<dbReference type="Pfam" id="PF01841">
    <property type="entry name" value="Transglut_core"/>
    <property type="match status" value="1"/>
</dbReference>
<dbReference type="GO" id="GO:0008233">
    <property type="term" value="F:peptidase activity"/>
    <property type="evidence" value="ECO:0007669"/>
    <property type="project" value="UniProtKB-KW"/>
</dbReference>
<keyword evidence="1" id="KW-1133">Transmembrane helix</keyword>
<gene>
    <name evidence="3" type="ORF">HNR32_000413</name>
</gene>
<feature type="transmembrane region" description="Helical" evidence="1">
    <location>
        <begin position="141"/>
        <end position="158"/>
    </location>
</feature>
<feature type="transmembrane region" description="Helical" evidence="1">
    <location>
        <begin position="55"/>
        <end position="73"/>
    </location>
</feature>
<accession>A0A840UQL7</accession>
<dbReference type="InterPro" id="IPR052901">
    <property type="entry name" value="Bact_TGase-like"/>
</dbReference>
<dbReference type="GO" id="GO:0006508">
    <property type="term" value="P:proteolysis"/>
    <property type="evidence" value="ECO:0007669"/>
    <property type="project" value="UniProtKB-KW"/>
</dbReference>
<keyword evidence="4" id="KW-1185">Reference proteome</keyword>
<reference evidence="3 4" key="1">
    <citation type="submission" date="2020-08" db="EMBL/GenBank/DDBJ databases">
        <title>Genomic Encyclopedia of Type Strains, Phase IV (KMG-IV): sequencing the most valuable type-strain genomes for metagenomic binning, comparative biology and taxonomic classification.</title>
        <authorList>
            <person name="Goeker M."/>
        </authorList>
    </citation>
    <scope>NUCLEOTIDE SEQUENCE [LARGE SCALE GENOMIC DNA]</scope>
    <source>
        <strain evidence="3 4">DSM 24661</strain>
    </source>
</reference>
<dbReference type="EMBL" id="JACHFH010000003">
    <property type="protein sequence ID" value="MBB5335293.1"/>
    <property type="molecule type" value="Genomic_DNA"/>
</dbReference>
<evidence type="ECO:0000313" key="3">
    <source>
        <dbReference type="EMBL" id="MBB5335293.1"/>
    </source>
</evidence>
<dbReference type="Gene3D" id="3.10.620.30">
    <property type="match status" value="1"/>
</dbReference>
<dbReference type="PANTHER" id="PTHR42736">
    <property type="entry name" value="PROTEIN-GLUTAMINE GAMMA-GLUTAMYLTRANSFERASE"/>
    <property type="match status" value="1"/>
</dbReference>
<feature type="transmembrane region" description="Helical" evidence="1">
    <location>
        <begin position="164"/>
        <end position="181"/>
    </location>
</feature>
<comment type="caution">
    <text evidence="3">The sequence shown here is derived from an EMBL/GenBank/DDBJ whole genome shotgun (WGS) entry which is preliminary data.</text>
</comment>
<dbReference type="AlphaFoldDB" id="A0A840UQL7"/>
<proteinExistence type="predicted"/>
<dbReference type="SUPFAM" id="SSF54001">
    <property type="entry name" value="Cysteine proteinases"/>
    <property type="match status" value="1"/>
</dbReference>
<feature type="domain" description="Transglutaminase-like" evidence="2">
    <location>
        <begin position="503"/>
        <end position="587"/>
    </location>
</feature>
<protein>
    <submittedName>
        <fullName evidence="3">Transglutaminase-like putative cysteine protease</fullName>
    </submittedName>
</protein>
<evidence type="ECO:0000313" key="4">
    <source>
        <dbReference type="Proteomes" id="UP000559117"/>
    </source>
</evidence>
<keyword evidence="3" id="KW-0378">Hydrolase</keyword>
<feature type="transmembrane region" description="Helical" evidence="1">
    <location>
        <begin position="188"/>
        <end position="207"/>
    </location>
</feature>
<dbReference type="InterPro" id="IPR038765">
    <property type="entry name" value="Papain-like_cys_pep_sf"/>
</dbReference>
<keyword evidence="1" id="KW-0812">Transmembrane</keyword>
<feature type="transmembrane region" description="Helical" evidence="1">
    <location>
        <begin position="34"/>
        <end position="50"/>
    </location>
</feature>
<dbReference type="PANTHER" id="PTHR42736:SF1">
    <property type="entry name" value="PROTEIN-GLUTAMINE GAMMA-GLUTAMYLTRANSFERASE"/>
    <property type="match status" value="1"/>
</dbReference>
<feature type="transmembrane region" description="Helical" evidence="1">
    <location>
        <begin position="114"/>
        <end position="134"/>
    </location>
</feature>
<dbReference type="RefSeq" id="WP_183859148.1">
    <property type="nucleotide sequence ID" value="NZ_JACHFH010000003.1"/>
</dbReference>
<keyword evidence="3" id="KW-0645">Protease</keyword>
<organism evidence="3 4">
    <name type="scientific">Pectinatus brassicae</name>
    <dbReference type="NCBI Taxonomy" id="862415"/>
    <lineage>
        <taxon>Bacteria</taxon>
        <taxon>Bacillati</taxon>
        <taxon>Bacillota</taxon>
        <taxon>Negativicutes</taxon>
        <taxon>Selenomonadales</taxon>
        <taxon>Selenomonadaceae</taxon>
        <taxon>Pectinatus</taxon>
    </lineage>
</organism>
<dbReference type="Proteomes" id="UP000559117">
    <property type="component" value="Unassembled WGS sequence"/>
</dbReference>
<evidence type="ECO:0000256" key="1">
    <source>
        <dbReference type="SAM" id="Phobius"/>
    </source>
</evidence>
<dbReference type="InterPro" id="IPR002931">
    <property type="entry name" value="Transglutaminase-like"/>
</dbReference>
<sequence>MSRNISRILVLYLGVMAILHCLYAYSTLSVHNDEYIFAAAISAILFIVNCQKKQAYIIVFYGLGLLLLAYMFWVHNHEIYVSAVYLVNSFIEIIKQPYHLDWQPFIIAAADKNILYQPAMYALISLTAVCLNLLMIDIKGSAVIILSTLPLCFWGLYLNVMPGLIPLTLLVIFWFSLLSWSGQQSLPVSITALLIVLGTGCLLQYVFPPREYRQPAIIKNIAAAANSYLNDYLSPTGRATSFDDILHGLNGRGKLGDIDTLSQTGQKIMQIETSVPGSADLYLRNYSGAVYVNNSWQHLPDNIYINNQAVFDNYSAGAWYDQSAIIFAALKGDAKGQALLNQYAAAENAGLQRDYKFTIRHIFTNKEQYFFPYDADISSEIFRYDRIYDTNGQKLYQTKIYLPPADYGAVAKFIDAYHAQNKYINYYYQAEKQYRDFVYKYYRQVPAGVLDEFLQVFPVEKVYDEQQKEQLIERLQAYFQKNYQYTLSPGKVPAKHDFVQYFLNESHKGYCTYFASAAVLILRQAGIPARYVVGYAVPVQLIKDGQKIGMDNYSNPLKSIILSDKQAHAWVEIYEDGWGWRPVEFTPSENATARPTKAKVQQAAGKTQQPAKQMAAPAKENIAIDARQSQQYHGKILLLMIILFIGSIAWRKYCQSKIKKLLIIVSDNSNKQILDIYQYVNRLTDYLGIRPLRQMDYTEYMYYLQDKEKRWHNIALPEFINIVLQARFGNGIISRQQLEEALLTVGKMRQIIYADLNIFQKIIFLYIYRL</sequence>
<name>A0A840UQL7_9FIRM</name>
<evidence type="ECO:0000259" key="2">
    <source>
        <dbReference type="SMART" id="SM00460"/>
    </source>
</evidence>